<accession>A0A024G483</accession>
<dbReference type="SUPFAM" id="SSF52075">
    <property type="entry name" value="Outer arm dynein light chain 1"/>
    <property type="match status" value="1"/>
</dbReference>
<name>A0A024G483_9STRA</name>
<gene>
    <name evidence="12" type="ORF">BN9_021360</name>
</gene>
<organism evidence="12 13">
    <name type="scientific">Albugo candida</name>
    <dbReference type="NCBI Taxonomy" id="65357"/>
    <lineage>
        <taxon>Eukaryota</taxon>
        <taxon>Sar</taxon>
        <taxon>Stramenopiles</taxon>
        <taxon>Oomycota</taxon>
        <taxon>Peronosporomycetes</taxon>
        <taxon>Albuginales</taxon>
        <taxon>Albuginaceae</taxon>
        <taxon>Albugo</taxon>
    </lineage>
</organism>
<dbReference type="STRING" id="65357.A0A024G483"/>
<comment type="caution">
    <text evidence="12">The sequence shown here is derived from an EMBL/GenBank/DDBJ whole genome shotgun (WGS) entry which is preliminary data.</text>
</comment>
<evidence type="ECO:0000313" key="13">
    <source>
        <dbReference type="Proteomes" id="UP000053237"/>
    </source>
</evidence>
<evidence type="ECO:0000256" key="1">
    <source>
        <dbReference type="ARBA" id="ARBA00004611"/>
    </source>
</evidence>
<evidence type="ECO:0000256" key="8">
    <source>
        <dbReference type="ARBA" id="ARBA00023212"/>
    </source>
</evidence>
<keyword evidence="4" id="KW-0677">Repeat</keyword>
<comment type="similarity">
    <text evidence="10">Belongs to the DRC3 family.</text>
</comment>
<evidence type="ECO:0000256" key="5">
    <source>
        <dbReference type="ARBA" id="ARBA00022846"/>
    </source>
</evidence>
<sequence length="576" mass="65879">MHRLGVRHQEIAVIHDELIQKLVLADADPVNSDAIHESVQKIDFNKLQSLSLSFQKIAKIDNLGPFSNLIRLQLDNNIIQEIHGIRHLTRLQWLDLSFNNIASIQGLETLVNLTDLSLFNNQITRLENLETLQKLQVFSIGNNTLAATEGLLYLRCLDNLRVLNLSGNPLCQDPEYRPYCTSRESLRIALSGLCSYVLAHLEKLQYLDYILIEDNEISQARDQYMDELEEMREVKAIDEAARAKEVEEQTYYVLLREANITILETLVSDMFKEDAEIEKLCALPGLRNLMDDFLDKAKIVTDNVKSVLLDKHRQLLHKVQEFKTTMTQLTVNAQQKSIASCDLYTSKVKRILKQTQSTIHTAQTQLTEKSSFHSKFPEASSSSNLQSLIVASFQDVQQAEKMIEELHCELMGIESDIVEASHELLTNLESGVDDISADVRTITTDHFRAIEEHENVFYESVCQLAANLLERITYEDAEDDDYLSEECHAILTERDALTSAINGSHEVRIGKLLAQEDLLREQNSAKNENVIRTTREEEWNRNRSRVLEIINIKVKNAEQVVHLCEELKHLEDELDG</sequence>
<dbReference type="PROSITE" id="PS51450">
    <property type="entry name" value="LRR"/>
    <property type="match status" value="3"/>
</dbReference>
<evidence type="ECO:0000256" key="3">
    <source>
        <dbReference type="ARBA" id="ARBA00022614"/>
    </source>
</evidence>
<dbReference type="InterPro" id="IPR025875">
    <property type="entry name" value="Leu-rich_rpt_4"/>
</dbReference>
<evidence type="ECO:0000256" key="4">
    <source>
        <dbReference type="ARBA" id="ARBA00022737"/>
    </source>
</evidence>
<protein>
    <recommendedName>
        <fullName evidence="11">Dynein regulatory complex subunit 3</fullName>
    </recommendedName>
</protein>
<dbReference type="InParanoid" id="A0A024G483"/>
<dbReference type="Gene3D" id="3.80.10.10">
    <property type="entry name" value="Ribonuclease Inhibitor"/>
    <property type="match status" value="1"/>
</dbReference>
<dbReference type="GO" id="GO:0005929">
    <property type="term" value="C:cilium"/>
    <property type="evidence" value="ECO:0007669"/>
    <property type="project" value="TreeGrafter"/>
</dbReference>
<keyword evidence="5" id="KW-0282">Flagellum</keyword>
<evidence type="ECO:0000256" key="6">
    <source>
        <dbReference type="ARBA" id="ARBA00023054"/>
    </source>
</evidence>
<keyword evidence="6" id="KW-0175">Coiled coil</keyword>
<dbReference type="Proteomes" id="UP000053237">
    <property type="component" value="Unassembled WGS sequence"/>
</dbReference>
<dbReference type="AlphaFoldDB" id="A0A024G483"/>
<dbReference type="EMBL" id="CAIX01000018">
    <property type="protein sequence ID" value="CCI41352.1"/>
    <property type="molecule type" value="Genomic_DNA"/>
</dbReference>
<proteinExistence type="inferred from homology"/>
<comment type="subcellular location">
    <subcellularLocation>
        <location evidence="1">Cytoplasm</location>
        <location evidence="1">Cytoskeleton</location>
        <location evidence="1">Flagellum axoneme</location>
    </subcellularLocation>
</comment>
<evidence type="ECO:0000256" key="2">
    <source>
        <dbReference type="ARBA" id="ARBA00022490"/>
    </source>
</evidence>
<reference evidence="12 13" key="1">
    <citation type="submission" date="2012-05" db="EMBL/GenBank/DDBJ databases">
        <title>Recombination and specialization in a pathogen metapopulation.</title>
        <authorList>
            <person name="Gardiner A."/>
            <person name="Kemen E."/>
            <person name="Schultz-Larsen T."/>
            <person name="MacLean D."/>
            <person name="Van Oosterhout C."/>
            <person name="Jones J.D.G."/>
        </authorList>
    </citation>
    <scope>NUCLEOTIDE SEQUENCE [LARGE SCALE GENOMIC DNA]</scope>
    <source>
        <strain evidence="12 13">Ac Nc2</strain>
    </source>
</reference>
<dbReference type="SMART" id="SM00365">
    <property type="entry name" value="LRR_SD22"/>
    <property type="match status" value="4"/>
</dbReference>
<dbReference type="OrthoDB" id="266138at2759"/>
<evidence type="ECO:0000256" key="11">
    <source>
        <dbReference type="ARBA" id="ARBA00040950"/>
    </source>
</evidence>
<dbReference type="InterPro" id="IPR001611">
    <property type="entry name" value="Leu-rich_rpt"/>
</dbReference>
<evidence type="ECO:0000313" key="12">
    <source>
        <dbReference type="EMBL" id="CCI41352.1"/>
    </source>
</evidence>
<keyword evidence="8" id="KW-0206">Cytoskeleton</keyword>
<evidence type="ECO:0000256" key="7">
    <source>
        <dbReference type="ARBA" id="ARBA00023069"/>
    </source>
</evidence>
<keyword evidence="9" id="KW-0966">Cell projection</keyword>
<keyword evidence="3" id="KW-0433">Leucine-rich repeat</keyword>
<keyword evidence="2" id="KW-0963">Cytoplasm</keyword>
<dbReference type="Pfam" id="PF12799">
    <property type="entry name" value="LRR_4"/>
    <property type="match status" value="1"/>
</dbReference>
<dbReference type="PANTHER" id="PTHR45973">
    <property type="entry name" value="PROTEIN PHOSPHATASE 1 REGULATORY SUBUNIT SDS22-RELATED"/>
    <property type="match status" value="1"/>
</dbReference>
<evidence type="ECO:0000256" key="9">
    <source>
        <dbReference type="ARBA" id="ARBA00023273"/>
    </source>
</evidence>
<dbReference type="InterPro" id="IPR050576">
    <property type="entry name" value="Cilia_flagella_integrity"/>
</dbReference>
<dbReference type="PANTHER" id="PTHR45973:SF12">
    <property type="entry name" value="DYNEIN REGULATORY COMPLEX SUBUNIT 3"/>
    <property type="match status" value="1"/>
</dbReference>
<evidence type="ECO:0000256" key="10">
    <source>
        <dbReference type="ARBA" id="ARBA00038378"/>
    </source>
</evidence>
<dbReference type="InterPro" id="IPR032675">
    <property type="entry name" value="LRR_dom_sf"/>
</dbReference>
<keyword evidence="7" id="KW-0969">Cilium</keyword>
<keyword evidence="13" id="KW-1185">Reference proteome</keyword>